<reference evidence="9" key="1">
    <citation type="submission" date="2017-04" db="EMBL/GenBank/DDBJ databases">
        <title>Function of individual gut microbiota members based on whole genome sequencing of pure cultures obtained from chicken caecum.</title>
        <authorList>
            <person name="Medvecky M."/>
            <person name="Cejkova D."/>
            <person name="Polansky O."/>
            <person name="Karasova D."/>
            <person name="Kubasova T."/>
            <person name="Cizek A."/>
            <person name="Rychlik I."/>
        </authorList>
    </citation>
    <scope>NUCLEOTIDE SEQUENCE [LARGE SCALE GENOMIC DNA]</scope>
    <source>
        <strain evidence="9">An179</strain>
    </source>
</reference>
<dbReference type="EMBL" id="NFKL01000008">
    <property type="protein sequence ID" value="OUP58778.1"/>
    <property type="molecule type" value="Genomic_DNA"/>
</dbReference>
<evidence type="ECO:0000259" key="7">
    <source>
        <dbReference type="PROSITE" id="PS51898"/>
    </source>
</evidence>
<dbReference type="InterPro" id="IPR002104">
    <property type="entry name" value="Integrase_catalytic"/>
</dbReference>
<dbReference type="Pfam" id="PF14659">
    <property type="entry name" value="Phage_int_SAM_3"/>
    <property type="match status" value="1"/>
</dbReference>
<dbReference type="GO" id="GO:0015074">
    <property type="term" value="P:DNA integration"/>
    <property type="evidence" value="ECO:0007669"/>
    <property type="project" value="UniProtKB-KW"/>
</dbReference>
<evidence type="ECO:0000313" key="8">
    <source>
        <dbReference type="EMBL" id="OUP58778.1"/>
    </source>
</evidence>
<dbReference type="InterPro" id="IPR011010">
    <property type="entry name" value="DNA_brk_join_enz"/>
</dbReference>
<dbReference type="Gene3D" id="1.10.150.130">
    <property type="match status" value="1"/>
</dbReference>
<dbReference type="Gene3D" id="1.10.260.40">
    <property type="entry name" value="lambda repressor-like DNA-binding domains"/>
    <property type="match status" value="1"/>
</dbReference>
<comment type="function">
    <text evidence="1">Site-specific tyrosine recombinase, which acts by catalyzing the cutting and rejoining of the recombining DNA molecules.</text>
</comment>
<dbReference type="CDD" id="cd01189">
    <property type="entry name" value="INT_ICEBs1_C_like"/>
    <property type="match status" value="1"/>
</dbReference>
<protein>
    <recommendedName>
        <fullName evidence="10">Tyr recombinase domain-containing protein</fullName>
    </recommendedName>
</protein>
<dbReference type="AlphaFoldDB" id="A0A1Y4LQ72"/>
<dbReference type="Proteomes" id="UP000195326">
    <property type="component" value="Unassembled WGS sequence"/>
</dbReference>
<dbReference type="InterPro" id="IPR013762">
    <property type="entry name" value="Integrase-like_cat_sf"/>
</dbReference>
<accession>A0A1Y4LQ72</accession>
<comment type="caution">
    <text evidence="8">The sequence shown here is derived from an EMBL/GenBank/DDBJ whole genome shotgun (WGS) entry which is preliminary data.</text>
</comment>
<evidence type="ECO:0000256" key="1">
    <source>
        <dbReference type="ARBA" id="ARBA00003283"/>
    </source>
</evidence>
<gene>
    <name evidence="8" type="ORF">B5F15_07165</name>
</gene>
<evidence type="ECO:0000256" key="3">
    <source>
        <dbReference type="ARBA" id="ARBA00022908"/>
    </source>
</evidence>
<dbReference type="PANTHER" id="PTHR30349">
    <property type="entry name" value="PHAGE INTEGRASE-RELATED"/>
    <property type="match status" value="1"/>
</dbReference>
<dbReference type="GO" id="GO:0003677">
    <property type="term" value="F:DNA binding"/>
    <property type="evidence" value="ECO:0007669"/>
    <property type="project" value="UniProtKB-KW"/>
</dbReference>
<name>A0A1Y4LQ72_9FIRM</name>
<evidence type="ECO:0000313" key="9">
    <source>
        <dbReference type="Proteomes" id="UP000195326"/>
    </source>
</evidence>
<comment type="similarity">
    <text evidence="2">Belongs to the 'phage' integrase family.</text>
</comment>
<dbReference type="CDD" id="cd00093">
    <property type="entry name" value="HTH_XRE"/>
    <property type="match status" value="1"/>
</dbReference>
<organism evidence="8 9">
    <name type="scientific">Butyricicoccus pullicaecorum</name>
    <dbReference type="NCBI Taxonomy" id="501571"/>
    <lineage>
        <taxon>Bacteria</taxon>
        <taxon>Bacillati</taxon>
        <taxon>Bacillota</taxon>
        <taxon>Clostridia</taxon>
        <taxon>Eubacteriales</taxon>
        <taxon>Butyricicoccaceae</taxon>
        <taxon>Butyricicoccus</taxon>
    </lineage>
</organism>
<evidence type="ECO:0008006" key="10">
    <source>
        <dbReference type="Google" id="ProtNLM"/>
    </source>
</evidence>
<keyword evidence="4" id="KW-0238">DNA-binding</keyword>
<evidence type="ECO:0000256" key="5">
    <source>
        <dbReference type="ARBA" id="ARBA00023172"/>
    </source>
</evidence>
<dbReference type="InterPro" id="IPR004107">
    <property type="entry name" value="Integrase_SAM-like_N"/>
</dbReference>
<evidence type="ECO:0000256" key="4">
    <source>
        <dbReference type="ARBA" id="ARBA00023125"/>
    </source>
</evidence>
<dbReference type="Pfam" id="PF13443">
    <property type="entry name" value="HTH_26"/>
    <property type="match status" value="1"/>
</dbReference>
<sequence length="536" mass="60478">MGTNGYYSVGAMWSKGIHLLPERGAGAAGGNPGNRNAGIGHERDSPVVLNSDAAACQIMAGCFFMEENMANIKKIEGKTGVSYKITVTMGRTKTGKQIRHYQTFTPPPGMSERKAQKEAEKLAIKFEEELRMGFQPDNKITFAEYAAYFLEIRRKNGLKRSTCARYEGLLVRINAAIGGMKLVDLRPQHLNLFYQNLQEKGVIRRPETGRAKPRFQQILQRDKISQEKLSRLSGVASSTIRRARNGETIRWEKIQLLANALQCPADELFEAQDCSESRLSPKTVLEHHRLIRTILAWAEREMLVPYNAASKATPPKATRTIVNTFQPEEITAILQALENEPIKWRTLVHLMIVTGCRRGEIMGLKWEHVDLEQGILCICETLLASDVGVYTDTPKTTDSRRYINIPRETVQLLREYHTEQESWREAVGDRWANTGYVFTRDTGEPMHPDSISGWLIAFSERHGLRHINPHAFRHAMASILIYSGTDILSISKRLGHTTTNTTLNFYGHLLQKADAQSAECIANVLLRPYGKSDNEK</sequence>
<dbReference type="Pfam" id="PF00589">
    <property type="entry name" value="Phage_integrase"/>
    <property type="match status" value="1"/>
</dbReference>
<dbReference type="InterPro" id="IPR010998">
    <property type="entry name" value="Integrase_recombinase_N"/>
</dbReference>
<dbReference type="InterPro" id="IPR050090">
    <property type="entry name" value="Tyrosine_recombinase_XerCD"/>
</dbReference>
<dbReference type="SUPFAM" id="SSF56349">
    <property type="entry name" value="DNA breaking-rejoining enzymes"/>
    <property type="match status" value="1"/>
</dbReference>
<dbReference type="InterPro" id="IPR010982">
    <property type="entry name" value="Lambda_DNA-bd_dom_sf"/>
</dbReference>
<dbReference type="SUPFAM" id="SSF47413">
    <property type="entry name" value="lambda repressor-like DNA-binding domains"/>
    <property type="match status" value="1"/>
</dbReference>
<proteinExistence type="inferred from homology"/>
<evidence type="ECO:0000256" key="2">
    <source>
        <dbReference type="ARBA" id="ARBA00008857"/>
    </source>
</evidence>
<dbReference type="GO" id="GO:0006310">
    <property type="term" value="P:DNA recombination"/>
    <property type="evidence" value="ECO:0007669"/>
    <property type="project" value="UniProtKB-KW"/>
</dbReference>
<keyword evidence="5" id="KW-0233">DNA recombination</keyword>
<feature type="domain" description="HTH cro/C1-type" evidence="6">
    <location>
        <begin position="223"/>
        <end position="268"/>
    </location>
</feature>
<dbReference type="PANTHER" id="PTHR30349:SF91">
    <property type="entry name" value="INTA PROTEIN"/>
    <property type="match status" value="1"/>
</dbReference>
<dbReference type="Gene3D" id="1.10.443.10">
    <property type="entry name" value="Intergrase catalytic core"/>
    <property type="match status" value="1"/>
</dbReference>
<feature type="domain" description="Tyr recombinase" evidence="7">
    <location>
        <begin position="320"/>
        <end position="519"/>
    </location>
</feature>
<dbReference type="SMART" id="SM00530">
    <property type="entry name" value="HTH_XRE"/>
    <property type="match status" value="1"/>
</dbReference>
<dbReference type="InterPro" id="IPR001387">
    <property type="entry name" value="Cro/C1-type_HTH"/>
</dbReference>
<dbReference type="PROSITE" id="PS50943">
    <property type="entry name" value="HTH_CROC1"/>
    <property type="match status" value="1"/>
</dbReference>
<evidence type="ECO:0000259" key="6">
    <source>
        <dbReference type="PROSITE" id="PS50943"/>
    </source>
</evidence>
<keyword evidence="3" id="KW-0229">DNA integration</keyword>
<dbReference type="PROSITE" id="PS51898">
    <property type="entry name" value="TYR_RECOMBINASE"/>
    <property type="match status" value="1"/>
</dbReference>